<keyword evidence="3 6" id="KW-0812">Transmembrane</keyword>
<dbReference type="Proteomes" id="UP000536604">
    <property type="component" value="Unassembled WGS sequence"/>
</dbReference>
<protein>
    <submittedName>
        <fullName evidence="7">O-antigen/teichoic acid export membrane protein</fullName>
    </submittedName>
</protein>
<keyword evidence="2" id="KW-1003">Cell membrane</keyword>
<name>A0A841INV2_9ACTN</name>
<keyword evidence="5 6" id="KW-0472">Membrane</keyword>
<feature type="transmembrane region" description="Helical" evidence="6">
    <location>
        <begin position="463"/>
        <end position="484"/>
    </location>
</feature>
<feature type="transmembrane region" description="Helical" evidence="6">
    <location>
        <begin position="436"/>
        <end position="457"/>
    </location>
</feature>
<keyword evidence="8" id="KW-1185">Reference proteome</keyword>
<feature type="transmembrane region" description="Helical" evidence="6">
    <location>
        <begin position="21"/>
        <end position="43"/>
    </location>
</feature>
<feature type="transmembrane region" description="Helical" evidence="6">
    <location>
        <begin position="96"/>
        <end position="117"/>
    </location>
</feature>
<feature type="transmembrane region" description="Helical" evidence="6">
    <location>
        <begin position="129"/>
        <end position="149"/>
    </location>
</feature>
<keyword evidence="4 6" id="KW-1133">Transmembrane helix</keyword>
<evidence type="ECO:0000313" key="7">
    <source>
        <dbReference type="EMBL" id="MBB6118946.1"/>
    </source>
</evidence>
<proteinExistence type="predicted"/>
<evidence type="ECO:0000256" key="4">
    <source>
        <dbReference type="ARBA" id="ARBA00022989"/>
    </source>
</evidence>
<organism evidence="7 8">
    <name type="scientific">Nocardiopsis algeriensis</name>
    <dbReference type="NCBI Taxonomy" id="1478215"/>
    <lineage>
        <taxon>Bacteria</taxon>
        <taxon>Bacillati</taxon>
        <taxon>Actinomycetota</taxon>
        <taxon>Actinomycetes</taxon>
        <taxon>Streptosporangiales</taxon>
        <taxon>Nocardiopsidaceae</taxon>
        <taxon>Nocardiopsis</taxon>
    </lineage>
</organism>
<dbReference type="AlphaFoldDB" id="A0A841INV2"/>
<evidence type="ECO:0000256" key="3">
    <source>
        <dbReference type="ARBA" id="ARBA00022692"/>
    </source>
</evidence>
<comment type="caution">
    <text evidence="7">The sequence shown here is derived from an EMBL/GenBank/DDBJ whole genome shotgun (WGS) entry which is preliminary data.</text>
</comment>
<evidence type="ECO:0000256" key="2">
    <source>
        <dbReference type="ARBA" id="ARBA00022475"/>
    </source>
</evidence>
<dbReference type="PANTHER" id="PTHR30250">
    <property type="entry name" value="PST FAMILY PREDICTED COLANIC ACID TRANSPORTER"/>
    <property type="match status" value="1"/>
</dbReference>
<feature type="transmembrane region" description="Helical" evidence="6">
    <location>
        <begin position="49"/>
        <end position="75"/>
    </location>
</feature>
<sequence>MTATAEGSGLRRVLRGGALGAAGAGIGTVLNLALIVTVTRAFSQEEAGLLFSATSVFLITAAVANAGAPDGLVYFTARLRVLGRREGVRELLRTAVGPAVLGACAASAVLVVCAEPVAGAMGTGEAASYLRLLAAFLPAAVLAETALAAGRAHHDMAGTVAVERVGRPLAQLALVGAVAATGSAGLLAVAWAGPYLPAAAVAWFWLGRILRRTAPADEAPRAGAAVSRAEFWSFALPRAAAGCAQLGVQRGGVVLTALLGGLAGAALFTAATRITVAGQTAAQAVLHAAQPRFAEQVAAGDHAGARNLYRAVAAWLVCLNWPLYLTVLVFSGEVMGLFGPAYASGAAALAVVCAGQMAATALGPGDLVLSMTGRTGMNLLNNVLALAANVLLCVLFVPPLGAVGAAAALAGAVLVRKLLPLWQLRSTSAPHPLCPSVLAAAGSALLWCGALPLLTRALSGGGVLLPVAAVAAGAAGHLATVWAMRGLLRLRR</sequence>
<reference evidence="7 8" key="1">
    <citation type="submission" date="2020-08" db="EMBL/GenBank/DDBJ databases">
        <title>Genomic Encyclopedia of Type Strains, Phase III (KMG-III): the genomes of soil and plant-associated and newly described type strains.</title>
        <authorList>
            <person name="Whitman W."/>
        </authorList>
    </citation>
    <scope>NUCLEOTIDE SEQUENCE [LARGE SCALE GENOMIC DNA]</scope>
    <source>
        <strain evidence="7 8">CECT 8712</strain>
    </source>
</reference>
<feature type="transmembrane region" description="Helical" evidence="6">
    <location>
        <begin position="342"/>
        <end position="363"/>
    </location>
</feature>
<feature type="transmembrane region" description="Helical" evidence="6">
    <location>
        <begin position="169"/>
        <end position="193"/>
    </location>
</feature>
<evidence type="ECO:0000256" key="5">
    <source>
        <dbReference type="ARBA" id="ARBA00023136"/>
    </source>
</evidence>
<accession>A0A841INV2</accession>
<dbReference type="InterPro" id="IPR050833">
    <property type="entry name" value="Poly_Biosynth_Transport"/>
</dbReference>
<comment type="subcellular location">
    <subcellularLocation>
        <location evidence="1">Cell membrane</location>
        <topology evidence="1">Multi-pass membrane protein</topology>
    </subcellularLocation>
</comment>
<dbReference type="EMBL" id="JACHJO010000002">
    <property type="protein sequence ID" value="MBB6118946.1"/>
    <property type="molecule type" value="Genomic_DNA"/>
</dbReference>
<feature type="transmembrane region" description="Helical" evidence="6">
    <location>
        <begin position="383"/>
        <end position="415"/>
    </location>
</feature>
<dbReference type="PANTHER" id="PTHR30250:SF11">
    <property type="entry name" value="O-ANTIGEN TRANSPORTER-RELATED"/>
    <property type="match status" value="1"/>
</dbReference>
<dbReference type="GO" id="GO:0005886">
    <property type="term" value="C:plasma membrane"/>
    <property type="evidence" value="ECO:0007669"/>
    <property type="project" value="UniProtKB-SubCell"/>
</dbReference>
<gene>
    <name evidence="7" type="ORF">FHS13_000878</name>
</gene>
<evidence type="ECO:0000256" key="6">
    <source>
        <dbReference type="SAM" id="Phobius"/>
    </source>
</evidence>
<evidence type="ECO:0000256" key="1">
    <source>
        <dbReference type="ARBA" id="ARBA00004651"/>
    </source>
</evidence>
<feature type="transmembrane region" description="Helical" evidence="6">
    <location>
        <begin position="312"/>
        <end position="330"/>
    </location>
</feature>
<evidence type="ECO:0000313" key="8">
    <source>
        <dbReference type="Proteomes" id="UP000536604"/>
    </source>
</evidence>